<organism evidence="5 6">
    <name type="scientific">Candidatus Jorgensenbacteria bacterium CG10_big_fil_rev_8_21_14_0_10_54_38</name>
    <dbReference type="NCBI Taxonomy" id="1974593"/>
    <lineage>
        <taxon>Bacteria</taxon>
        <taxon>Candidatus Joergenseniibacteriota</taxon>
    </lineage>
</organism>
<comment type="similarity">
    <text evidence="1">Belongs to the bacterial ribosomal protein bS6 family.</text>
</comment>
<dbReference type="InterPro" id="IPR020814">
    <property type="entry name" value="Ribosomal_S6_plastid/chlpt"/>
</dbReference>
<dbReference type="GO" id="GO:0005840">
    <property type="term" value="C:ribosome"/>
    <property type="evidence" value="ECO:0007669"/>
    <property type="project" value="InterPro"/>
</dbReference>
<dbReference type="GO" id="GO:0019843">
    <property type="term" value="F:rRNA binding"/>
    <property type="evidence" value="ECO:0007669"/>
    <property type="project" value="InterPro"/>
</dbReference>
<evidence type="ECO:0000313" key="6">
    <source>
        <dbReference type="Proteomes" id="UP000229530"/>
    </source>
</evidence>
<proteinExistence type="inferred from homology"/>
<feature type="compositionally biased region" description="Low complexity" evidence="4">
    <location>
        <begin position="99"/>
        <end position="113"/>
    </location>
</feature>
<feature type="region of interest" description="Disordered" evidence="4">
    <location>
        <begin position="98"/>
        <end position="129"/>
    </location>
</feature>
<dbReference type="Gene3D" id="3.30.70.60">
    <property type="match status" value="1"/>
</dbReference>
<evidence type="ECO:0000256" key="2">
    <source>
        <dbReference type="ARBA" id="ARBA00035294"/>
    </source>
</evidence>
<dbReference type="Proteomes" id="UP000229530">
    <property type="component" value="Unassembled WGS sequence"/>
</dbReference>
<evidence type="ECO:0000256" key="3">
    <source>
        <dbReference type="ARBA" id="ARBA00035520"/>
    </source>
</evidence>
<sequence length="143" mass="16012">MNIETNIETAPRFEISYLERDEGTGGLRAAIERHRGRVIAEKPLEKVRLAYPIKKRSYAFLGCVEFSMEPSSLAEFRAELHLNDEVLRILLHRAARPEASAAGESSKSAAAPRVQPPRPARPKAEPAVLTNEALERKIEEILQ</sequence>
<reference evidence="6" key="1">
    <citation type="submission" date="2017-09" db="EMBL/GenBank/DDBJ databases">
        <title>Depth-based differentiation of microbial function through sediment-hosted aquifers and enrichment of novel symbionts in the deep terrestrial subsurface.</title>
        <authorList>
            <person name="Probst A.J."/>
            <person name="Ladd B."/>
            <person name="Jarett J.K."/>
            <person name="Geller-Mcgrath D.E."/>
            <person name="Sieber C.M.K."/>
            <person name="Emerson J.B."/>
            <person name="Anantharaman K."/>
            <person name="Thomas B.C."/>
            <person name="Malmstrom R."/>
            <person name="Stieglmeier M."/>
            <person name="Klingl A."/>
            <person name="Woyke T."/>
            <person name="Ryan C.M."/>
            <person name="Banfield J.F."/>
        </authorList>
    </citation>
    <scope>NUCLEOTIDE SEQUENCE [LARGE SCALE GENOMIC DNA]</scope>
</reference>
<dbReference type="InterPro" id="IPR000529">
    <property type="entry name" value="Ribosomal_bS6"/>
</dbReference>
<accession>A0A2M6WFW1</accession>
<dbReference type="InterPro" id="IPR035980">
    <property type="entry name" value="Ribosomal_bS6_sf"/>
</dbReference>
<gene>
    <name evidence="5" type="ORF">COU12_01750</name>
</gene>
<dbReference type="SUPFAM" id="SSF54995">
    <property type="entry name" value="Ribosomal protein S6"/>
    <property type="match status" value="1"/>
</dbReference>
<dbReference type="InterPro" id="IPR014717">
    <property type="entry name" value="Transl_elong_EF1B/ribsomal_bS6"/>
</dbReference>
<dbReference type="GO" id="GO:0006412">
    <property type="term" value="P:translation"/>
    <property type="evidence" value="ECO:0007669"/>
    <property type="project" value="InterPro"/>
</dbReference>
<dbReference type="Pfam" id="PF01250">
    <property type="entry name" value="Ribosomal_S6"/>
    <property type="match status" value="1"/>
</dbReference>
<dbReference type="GO" id="GO:0003735">
    <property type="term" value="F:structural constituent of ribosome"/>
    <property type="evidence" value="ECO:0007669"/>
    <property type="project" value="InterPro"/>
</dbReference>
<comment type="caution">
    <text evidence="5">The sequence shown here is derived from an EMBL/GenBank/DDBJ whole genome shotgun (WGS) entry which is preliminary data.</text>
</comment>
<protein>
    <recommendedName>
        <fullName evidence="2">Small ribosomal subunit protein bS6</fullName>
    </recommendedName>
    <alternativeName>
        <fullName evidence="3">30S ribosomal protein S6</fullName>
    </alternativeName>
</protein>
<evidence type="ECO:0000256" key="4">
    <source>
        <dbReference type="SAM" id="MobiDB-lite"/>
    </source>
</evidence>
<dbReference type="AlphaFoldDB" id="A0A2M6WFW1"/>
<evidence type="ECO:0000256" key="1">
    <source>
        <dbReference type="ARBA" id="ARBA00009512"/>
    </source>
</evidence>
<evidence type="ECO:0000313" key="5">
    <source>
        <dbReference type="EMBL" id="PIT91681.1"/>
    </source>
</evidence>
<name>A0A2M6WFW1_9BACT</name>
<dbReference type="EMBL" id="PFBE01000026">
    <property type="protein sequence ID" value="PIT91681.1"/>
    <property type="molecule type" value="Genomic_DNA"/>
</dbReference>
<dbReference type="CDD" id="cd00473">
    <property type="entry name" value="bS6"/>
    <property type="match status" value="1"/>
</dbReference>